<dbReference type="UniPathway" id="UPA00060">
    <property type="reaction ID" value="UER00138"/>
</dbReference>
<dbReference type="RefSeq" id="WP_189170863.1">
    <property type="nucleotide sequence ID" value="NZ_BMQB01000006.1"/>
</dbReference>
<evidence type="ECO:0000313" key="11">
    <source>
        <dbReference type="EMBL" id="GGJ98992.1"/>
    </source>
</evidence>
<evidence type="ECO:0000256" key="4">
    <source>
        <dbReference type="ARBA" id="ARBA00004769"/>
    </source>
</evidence>
<reference evidence="11" key="2">
    <citation type="submission" date="2020-09" db="EMBL/GenBank/DDBJ databases">
        <authorList>
            <person name="Sun Q."/>
            <person name="Ohkuma M."/>
        </authorList>
    </citation>
    <scope>NUCLEOTIDE SEQUENCE</scope>
    <source>
        <strain evidence="11">JCM 3090</strain>
    </source>
</reference>
<comment type="function">
    <text evidence="3">Catalyzes the phosphorylation of hydroxymethylpyrimidine phosphate (HMP-P) to HMP-PP, and of HMP to HMP-P.</text>
</comment>
<dbReference type="GO" id="GO:0005524">
    <property type="term" value="F:ATP binding"/>
    <property type="evidence" value="ECO:0007669"/>
    <property type="project" value="UniProtKB-KW"/>
</dbReference>
<comment type="caution">
    <text evidence="11">The sequence shown here is derived from an EMBL/GenBank/DDBJ whole genome shotgun (WGS) entry which is preliminary data.</text>
</comment>
<dbReference type="InterPro" id="IPR013749">
    <property type="entry name" value="PM/HMP-P_kinase-1"/>
</dbReference>
<dbReference type="GO" id="GO:0005829">
    <property type="term" value="C:cytosol"/>
    <property type="evidence" value="ECO:0007669"/>
    <property type="project" value="TreeGrafter"/>
</dbReference>
<keyword evidence="7 11" id="KW-0418">Kinase</keyword>
<feature type="domain" description="Pyridoxamine kinase/Phosphomethylpyrimidine kinase" evidence="10">
    <location>
        <begin position="13"/>
        <end position="257"/>
    </location>
</feature>
<evidence type="ECO:0000256" key="3">
    <source>
        <dbReference type="ARBA" id="ARBA00003848"/>
    </source>
</evidence>
<keyword evidence="9" id="KW-0784">Thiamine biosynthesis</keyword>
<gene>
    <name evidence="11" type="primary">thiD</name>
    <name evidence="11" type="ORF">GCM10010123_31150</name>
</gene>
<evidence type="ECO:0000256" key="7">
    <source>
        <dbReference type="ARBA" id="ARBA00022777"/>
    </source>
</evidence>
<dbReference type="NCBIfam" id="TIGR00097">
    <property type="entry name" value="HMP-P_kinase"/>
    <property type="match status" value="1"/>
</dbReference>
<evidence type="ECO:0000256" key="9">
    <source>
        <dbReference type="ARBA" id="ARBA00022977"/>
    </source>
</evidence>
<proteinExistence type="predicted"/>
<keyword evidence="8" id="KW-0067">ATP-binding</keyword>
<dbReference type="SUPFAM" id="SSF53613">
    <property type="entry name" value="Ribokinase-like"/>
    <property type="match status" value="1"/>
</dbReference>
<dbReference type="PANTHER" id="PTHR20858:SF17">
    <property type="entry name" value="HYDROXYMETHYLPYRIMIDINE_PHOSPHOMETHYLPYRIMIDINE KINASE THI20-RELATED"/>
    <property type="match status" value="1"/>
</dbReference>
<keyword evidence="6" id="KW-0547">Nucleotide-binding</keyword>
<dbReference type="CDD" id="cd01169">
    <property type="entry name" value="HMPP_kinase"/>
    <property type="match status" value="1"/>
</dbReference>
<dbReference type="AlphaFoldDB" id="A0A8J3BA52"/>
<keyword evidence="12" id="KW-1185">Reference proteome</keyword>
<dbReference type="InterPro" id="IPR029056">
    <property type="entry name" value="Ribokinase-like"/>
</dbReference>
<dbReference type="GO" id="GO:0009229">
    <property type="term" value="P:thiamine diphosphate biosynthetic process"/>
    <property type="evidence" value="ECO:0007669"/>
    <property type="project" value="UniProtKB-UniPathway"/>
</dbReference>
<dbReference type="GO" id="GO:0008972">
    <property type="term" value="F:phosphomethylpyrimidine kinase activity"/>
    <property type="evidence" value="ECO:0007669"/>
    <property type="project" value="UniProtKB-EC"/>
</dbReference>
<dbReference type="Gene3D" id="3.40.1190.20">
    <property type="match status" value="1"/>
</dbReference>
<dbReference type="GO" id="GO:0008902">
    <property type="term" value="F:hydroxymethylpyrimidine kinase activity"/>
    <property type="evidence" value="ECO:0007669"/>
    <property type="project" value="UniProtKB-EC"/>
</dbReference>
<comment type="catalytic activity">
    <reaction evidence="1">
        <text>4-amino-5-hydroxymethyl-2-methylpyrimidine + ATP = 4-amino-2-methyl-5-(phosphooxymethyl)pyrimidine + ADP + H(+)</text>
        <dbReference type="Rhea" id="RHEA:23096"/>
        <dbReference type="ChEBI" id="CHEBI:15378"/>
        <dbReference type="ChEBI" id="CHEBI:16892"/>
        <dbReference type="ChEBI" id="CHEBI:30616"/>
        <dbReference type="ChEBI" id="CHEBI:58354"/>
        <dbReference type="ChEBI" id="CHEBI:456216"/>
        <dbReference type="EC" id="2.7.1.49"/>
    </reaction>
</comment>
<keyword evidence="5" id="KW-0808">Transferase</keyword>
<evidence type="ECO:0000256" key="5">
    <source>
        <dbReference type="ARBA" id="ARBA00022679"/>
    </source>
</evidence>
<comment type="pathway">
    <text evidence="4">Cofactor biosynthesis; thiamine diphosphate biosynthesis; 4-amino-2-methyl-5-diphosphomethylpyrimidine from 5-amino-1-(5-phospho-D-ribosyl)imidazole: step 3/3.</text>
</comment>
<dbReference type="PANTHER" id="PTHR20858">
    <property type="entry name" value="PHOSPHOMETHYLPYRIMIDINE KINASE"/>
    <property type="match status" value="1"/>
</dbReference>
<organism evidence="11 12">
    <name type="scientific">Pilimelia anulata</name>
    <dbReference type="NCBI Taxonomy" id="53371"/>
    <lineage>
        <taxon>Bacteria</taxon>
        <taxon>Bacillati</taxon>
        <taxon>Actinomycetota</taxon>
        <taxon>Actinomycetes</taxon>
        <taxon>Micromonosporales</taxon>
        <taxon>Micromonosporaceae</taxon>
        <taxon>Pilimelia</taxon>
    </lineage>
</organism>
<dbReference type="InterPro" id="IPR004399">
    <property type="entry name" value="HMP/HMP-P_kinase_dom"/>
</dbReference>
<evidence type="ECO:0000256" key="8">
    <source>
        <dbReference type="ARBA" id="ARBA00022840"/>
    </source>
</evidence>
<accession>A0A8J3BA52</accession>
<dbReference type="Proteomes" id="UP000649739">
    <property type="component" value="Unassembled WGS sequence"/>
</dbReference>
<comment type="catalytic activity">
    <reaction evidence="2">
        <text>4-amino-2-methyl-5-(phosphooxymethyl)pyrimidine + ATP = 4-amino-2-methyl-5-(diphosphooxymethyl)pyrimidine + ADP</text>
        <dbReference type="Rhea" id="RHEA:19893"/>
        <dbReference type="ChEBI" id="CHEBI:30616"/>
        <dbReference type="ChEBI" id="CHEBI:57841"/>
        <dbReference type="ChEBI" id="CHEBI:58354"/>
        <dbReference type="ChEBI" id="CHEBI:456216"/>
        <dbReference type="EC" id="2.7.4.7"/>
    </reaction>
</comment>
<dbReference type="Pfam" id="PF08543">
    <property type="entry name" value="Phos_pyr_kin"/>
    <property type="match status" value="1"/>
</dbReference>
<dbReference type="FunFam" id="3.40.1190.20:FF:000003">
    <property type="entry name" value="Phosphomethylpyrimidine kinase ThiD"/>
    <property type="match status" value="1"/>
</dbReference>
<evidence type="ECO:0000256" key="1">
    <source>
        <dbReference type="ARBA" id="ARBA00000151"/>
    </source>
</evidence>
<evidence type="ECO:0000259" key="10">
    <source>
        <dbReference type="Pfam" id="PF08543"/>
    </source>
</evidence>
<sequence length="268" mass="26286">MTPPVVLTIAGSDSGGGAGIQADLKTFAAHGCYGASVLTAVTAQNTRGVTAVHAVPVDIVAAQLDAVLADLPVAAVKVGMIGTPAVGALLAGRAAAGALPRLVVDPVLVATSGDRLGAVEAVAPLLPYAEILTPNIAEAAALLGRPVRTPGEAAAAAAALAARGPAAVVVTGGDLPGEPVDSLWSAGTGARALRGPRVATRNTHGTGCTFAAALAARFARYPAEGVADAVAAAKTYLARALAGAREWSIGAGHGPVDHFARDTQGRRG</sequence>
<evidence type="ECO:0000313" key="12">
    <source>
        <dbReference type="Proteomes" id="UP000649739"/>
    </source>
</evidence>
<evidence type="ECO:0000256" key="6">
    <source>
        <dbReference type="ARBA" id="ARBA00022741"/>
    </source>
</evidence>
<protein>
    <submittedName>
        <fullName evidence="11">Hydroxymethylpyrimidine/phosphomethylpyrimidine kinase</fullName>
    </submittedName>
</protein>
<reference evidence="11" key="1">
    <citation type="journal article" date="2014" name="Int. J. Syst. Evol. Microbiol.">
        <title>Complete genome sequence of Corynebacterium casei LMG S-19264T (=DSM 44701T), isolated from a smear-ripened cheese.</title>
        <authorList>
            <consortium name="US DOE Joint Genome Institute (JGI-PGF)"/>
            <person name="Walter F."/>
            <person name="Albersmeier A."/>
            <person name="Kalinowski J."/>
            <person name="Ruckert C."/>
        </authorList>
    </citation>
    <scope>NUCLEOTIDE SEQUENCE</scope>
    <source>
        <strain evidence="11">JCM 3090</strain>
    </source>
</reference>
<evidence type="ECO:0000256" key="2">
    <source>
        <dbReference type="ARBA" id="ARBA00000565"/>
    </source>
</evidence>
<dbReference type="GO" id="GO:0009228">
    <property type="term" value="P:thiamine biosynthetic process"/>
    <property type="evidence" value="ECO:0007669"/>
    <property type="project" value="UniProtKB-KW"/>
</dbReference>
<dbReference type="EMBL" id="BMQB01000006">
    <property type="protein sequence ID" value="GGJ98992.1"/>
    <property type="molecule type" value="Genomic_DNA"/>
</dbReference>
<name>A0A8J3BA52_9ACTN</name>